<dbReference type="Proteomes" id="UP000186917">
    <property type="component" value="Unassembled WGS sequence"/>
</dbReference>
<dbReference type="AlphaFoldDB" id="A0A1N7KS76"/>
<reference evidence="2" key="1">
    <citation type="submission" date="2017-01" db="EMBL/GenBank/DDBJ databases">
        <authorList>
            <person name="Varghese N."/>
            <person name="Submissions S."/>
        </authorList>
    </citation>
    <scope>NUCLEOTIDE SEQUENCE [LARGE SCALE GENOMIC DNA]</scope>
    <source>
        <strain evidence="2">DSM 21054</strain>
    </source>
</reference>
<proteinExistence type="predicted"/>
<sequence>MKLFLLFSIPGLTIRLLRDTVLQQARVSYIRLDEEKISKHDADSLRTVIIREYQKGVSSE</sequence>
<dbReference type="EMBL" id="FTOR01000001">
    <property type="protein sequence ID" value="SIS64414.1"/>
    <property type="molecule type" value="Genomic_DNA"/>
</dbReference>
<evidence type="ECO:0000313" key="1">
    <source>
        <dbReference type="EMBL" id="SIS64414.1"/>
    </source>
</evidence>
<accession>A0A1N7KS76</accession>
<name>A0A1N7KS76_9BACT</name>
<gene>
    <name evidence="1" type="ORF">SAMN05421788_101390</name>
</gene>
<keyword evidence="2" id="KW-1185">Reference proteome</keyword>
<dbReference type="RefSeq" id="WP_144263944.1">
    <property type="nucleotide sequence ID" value="NZ_AP017422.1"/>
</dbReference>
<protein>
    <submittedName>
        <fullName evidence="1">Uncharacterized protein</fullName>
    </submittedName>
</protein>
<evidence type="ECO:0000313" key="2">
    <source>
        <dbReference type="Proteomes" id="UP000186917"/>
    </source>
</evidence>
<organism evidence="1 2">
    <name type="scientific">Filimonas lacunae</name>
    <dbReference type="NCBI Taxonomy" id="477680"/>
    <lineage>
        <taxon>Bacteria</taxon>
        <taxon>Pseudomonadati</taxon>
        <taxon>Bacteroidota</taxon>
        <taxon>Chitinophagia</taxon>
        <taxon>Chitinophagales</taxon>
        <taxon>Chitinophagaceae</taxon>
        <taxon>Filimonas</taxon>
    </lineage>
</organism>